<dbReference type="Gene3D" id="3.40.50.2000">
    <property type="entry name" value="Glycogen Phosphorylase B"/>
    <property type="match status" value="2"/>
</dbReference>
<dbReference type="Pfam" id="PF00982">
    <property type="entry name" value="Glyco_transf_20"/>
    <property type="match status" value="1"/>
</dbReference>
<dbReference type="CDD" id="cd01627">
    <property type="entry name" value="HAD_TPP"/>
    <property type="match status" value="1"/>
</dbReference>
<dbReference type="EC" id="2.4.1.15" evidence="3"/>
<dbReference type="SUPFAM" id="SSF53756">
    <property type="entry name" value="UDP-Glycosyltransferase/glycogen phosphorylase"/>
    <property type="match status" value="1"/>
</dbReference>
<protein>
    <submittedName>
        <fullName evidence="3">Bifunctional trehalose-6-phosphate synthase/phosphatase</fullName>
        <ecNumber evidence="3">2.4.1.15</ecNumber>
    </submittedName>
</protein>
<dbReference type="InterPro" id="IPR006379">
    <property type="entry name" value="HAD-SF_hydro_IIB"/>
</dbReference>
<evidence type="ECO:0000256" key="1">
    <source>
        <dbReference type="ARBA" id="ARBA00006330"/>
    </source>
</evidence>
<gene>
    <name evidence="3" type="primary">tpsp</name>
    <name evidence="3" type="ORF">ING2E5A_2668</name>
</gene>
<keyword evidence="3" id="KW-0328">Glycosyltransferase</keyword>
<dbReference type="PANTHER" id="PTHR10788">
    <property type="entry name" value="TREHALOSE-6-PHOSPHATE SYNTHASE"/>
    <property type="match status" value="1"/>
</dbReference>
<dbReference type="Proteomes" id="UP000178485">
    <property type="component" value="Chromosome i"/>
</dbReference>
<evidence type="ECO:0000256" key="2">
    <source>
        <dbReference type="ARBA" id="ARBA00008799"/>
    </source>
</evidence>
<dbReference type="NCBIfam" id="TIGR01484">
    <property type="entry name" value="HAD-SF-IIB"/>
    <property type="match status" value="1"/>
</dbReference>
<dbReference type="GO" id="GO:0003825">
    <property type="term" value="F:alpha,alpha-trehalose-phosphate synthase (UDP-forming) activity"/>
    <property type="evidence" value="ECO:0007669"/>
    <property type="project" value="UniProtKB-EC"/>
</dbReference>
<keyword evidence="4" id="KW-1185">Reference proteome</keyword>
<dbReference type="STRING" id="1642646.ING2E5A_2668"/>
<dbReference type="NCBIfam" id="NF011071">
    <property type="entry name" value="PRK14501.1"/>
    <property type="match status" value="1"/>
</dbReference>
<evidence type="ECO:0000313" key="3">
    <source>
        <dbReference type="EMBL" id="SCM59464.1"/>
    </source>
</evidence>
<dbReference type="Gene3D" id="3.40.50.1000">
    <property type="entry name" value="HAD superfamily/HAD-like"/>
    <property type="match status" value="1"/>
</dbReference>
<dbReference type="KEGG" id="pmuc:ING2E5A_2668"/>
<dbReference type="Pfam" id="PF02358">
    <property type="entry name" value="Trehalose_PPase"/>
    <property type="match status" value="1"/>
</dbReference>
<reference evidence="3 4" key="1">
    <citation type="submission" date="2016-08" db="EMBL/GenBank/DDBJ databases">
        <authorList>
            <person name="Seilhamer J.J."/>
        </authorList>
    </citation>
    <scope>NUCLEOTIDE SEQUENCE [LARGE SCALE GENOMIC DNA]</scope>
    <source>
        <strain evidence="3">ING2-E5A</strain>
    </source>
</reference>
<dbReference type="GO" id="GO:0004805">
    <property type="term" value="F:trehalose-phosphatase activity"/>
    <property type="evidence" value="ECO:0007669"/>
    <property type="project" value="TreeGrafter"/>
</dbReference>
<accession>A0A1G4GA86</accession>
<dbReference type="AlphaFoldDB" id="A0A1G4GA86"/>
<evidence type="ECO:0000313" key="4">
    <source>
        <dbReference type="Proteomes" id="UP000178485"/>
    </source>
</evidence>
<sequence length="759" mass="88064">MHKIFQSNRYCINLLQQLKGVRHPQFTDRGNNQKSYFMKILIIANRLPVKIERTDDSFIVKRSEGGLATGLGSLEIDAEMHWVGWPGIHVENEDEKREITEKLAALNYHPVFLTGEEIETYYEGYSNSTIWPLCHYFFSYVQYKAEYWEAYRRVNGLFCEEALNFIDDNDIVWIHDYQLMLLPKKIRDNRPNVMIGYFHHIPFPSYELFRVLPEREEVLKGLLGADLIGFHTHDYMRHFISAVYRVLDLNCNLDEICLQDRIVHVDAFPMGINYEQYHQATSLPEVKKISKRLIEELGDQTIILSVDRLDYSKGILHRLEGFANFLENHPEYHKKVSLAMIVVPSRDAVERYADLKTQIDQSIGKINGIYSTLGWTPVYYFYQSFPFNELVALYDIADIALVTPLRDGMNLVAKEYLATKNRKPGVLILSEMAGAANELTDAIIINPNDTQEIESALLQALTMPGKEQRLRLRNMQKRISTQTVRKWANDFIAELLHINRQNNEIFQKIVGEQQLSQIKERYDQATARLILLDYDGTLSPFTKRPEEALPSGKLLHLLKRMTADKKNKVVINSGRNRQVLDKWFRGIDLDFAAEHGAFFKENNRWYRNVQEKITWDEEILGILEHTIDKTPRSYLEIKESTLVWHYRNVDVWLAELREKQLINALMGPASRLNLQIVPGNKIVEIKPPETNKGSEVKRLLEKGNYDFILAIGDDTTDEEMFRALPPDGISVKVGSFSPTAKYRIPVQSSVIPFFENLIK</sequence>
<dbReference type="RefSeq" id="WP_276745067.1">
    <property type="nucleotide sequence ID" value="NZ_DUQN01000116.1"/>
</dbReference>
<comment type="similarity">
    <text evidence="2">Belongs to the glycosyltransferase 20 family.</text>
</comment>
<keyword evidence="3" id="KW-0808">Transferase</keyword>
<dbReference type="EMBL" id="LT608328">
    <property type="protein sequence ID" value="SCM59464.1"/>
    <property type="molecule type" value="Genomic_DNA"/>
</dbReference>
<dbReference type="Gene3D" id="3.30.70.1020">
    <property type="entry name" value="Trehalose-6-phosphate phosphatase related protein, domain 2"/>
    <property type="match status" value="1"/>
</dbReference>
<dbReference type="InterPro" id="IPR036412">
    <property type="entry name" value="HAD-like_sf"/>
</dbReference>
<comment type="similarity">
    <text evidence="1">In the C-terminal section; belongs to the trehalose phosphatase family.</text>
</comment>
<name>A0A1G4GA86_9BACT</name>
<proteinExistence type="inferred from homology"/>
<dbReference type="NCBIfam" id="TIGR00685">
    <property type="entry name" value="T6PP"/>
    <property type="match status" value="1"/>
</dbReference>
<dbReference type="GO" id="GO:0005829">
    <property type="term" value="C:cytosol"/>
    <property type="evidence" value="ECO:0007669"/>
    <property type="project" value="TreeGrafter"/>
</dbReference>
<dbReference type="InterPro" id="IPR001830">
    <property type="entry name" value="Glyco_trans_20"/>
</dbReference>
<dbReference type="GO" id="GO:0005992">
    <property type="term" value="P:trehalose biosynthetic process"/>
    <property type="evidence" value="ECO:0007669"/>
    <property type="project" value="InterPro"/>
</dbReference>
<dbReference type="SUPFAM" id="SSF56784">
    <property type="entry name" value="HAD-like"/>
    <property type="match status" value="1"/>
</dbReference>
<dbReference type="CDD" id="cd03788">
    <property type="entry name" value="GT20_TPS"/>
    <property type="match status" value="1"/>
</dbReference>
<organism evidence="3 4">
    <name type="scientific">Petrimonas mucosa</name>
    <dbReference type="NCBI Taxonomy" id="1642646"/>
    <lineage>
        <taxon>Bacteria</taxon>
        <taxon>Pseudomonadati</taxon>
        <taxon>Bacteroidota</taxon>
        <taxon>Bacteroidia</taxon>
        <taxon>Bacteroidales</taxon>
        <taxon>Dysgonomonadaceae</taxon>
        <taxon>Petrimonas</taxon>
    </lineage>
</organism>
<dbReference type="InterPro" id="IPR023214">
    <property type="entry name" value="HAD_sf"/>
</dbReference>
<dbReference type="PANTHER" id="PTHR10788:SF106">
    <property type="entry name" value="BCDNA.GH08860"/>
    <property type="match status" value="1"/>
</dbReference>
<dbReference type="InterPro" id="IPR003337">
    <property type="entry name" value="Trehalose_PPase"/>
</dbReference>